<dbReference type="PANTHER" id="PTHR47894:SF4">
    <property type="entry name" value="HTH-TYPE TRANSCRIPTIONAL REGULATOR GADX"/>
    <property type="match status" value="1"/>
</dbReference>
<dbReference type="PROSITE" id="PS00041">
    <property type="entry name" value="HTH_ARAC_FAMILY_1"/>
    <property type="match status" value="1"/>
</dbReference>
<dbReference type="EMBL" id="QLLM01000001">
    <property type="protein sequence ID" value="RAJ09881.1"/>
    <property type="molecule type" value="Genomic_DNA"/>
</dbReference>
<evidence type="ECO:0000313" key="6">
    <source>
        <dbReference type="Proteomes" id="UP000249422"/>
    </source>
</evidence>
<dbReference type="InterPro" id="IPR032687">
    <property type="entry name" value="AraC-type_N"/>
</dbReference>
<dbReference type="AlphaFoldDB" id="A0AAX1PPJ0"/>
<dbReference type="Gene3D" id="1.10.10.60">
    <property type="entry name" value="Homeodomain-like"/>
    <property type="match status" value="1"/>
</dbReference>
<name>A0AAX1PPJ0_AERSA</name>
<feature type="domain" description="HTH araC/xylS-type" evidence="4">
    <location>
        <begin position="232"/>
        <end position="335"/>
    </location>
</feature>
<keyword evidence="1" id="KW-0805">Transcription regulation</keyword>
<dbReference type="InterPro" id="IPR018060">
    <property type="entry name" value="HTH_AraC"/>
</dbReference>
<dbReference type="GO" id="GO:0003700">
    <property type="term" value="F:DNA-binding transcription factor activity"/>
    <property type="evidence" value="ECO:0007669"/>
    <property type="project" value="InterPro"/>
</dbReference>
<protein>
    <submittedName>
        <fullName evidence="5">AraC-type transcriptional regulator</fullName>
    </submittedName>
</protein>
<comment type="caution">
    <text evidence="5">The sequence shown here is derived from an EMBL/GenBank/DDBJ whole genome shotgun (WGS) entry which is preliminary data.</text>
</comment>
<dbReference type="Proteomes" id="UP000249422">
    <property type="component" value="Unassembled WGS sequence"/>
</dbReference>
<keyword evidence="2" id="KW-0238">DNA-binding</keyword>
<dbReference type="InterPro" id="IPR009057">
    <property type="entry name" value="Homeodomain-like_sf"/>
</dbReference>
<organism evidence="5 6">
    <name type="scientific">Aeromonas salmonicida</name>
    <dbReference type="NCBI Taxonomy" id="645"/>
    <lineage>
        <taxon>Bacteria</taxon>
        <taxon>Pseudomonadati</taxon>
        <taxon>Pseudomonadota</taxon>
        <taxon>Gammaproteobacteria</taxon>
        <taxon>Aeromonadales</taxon>
        <taxon>Aeromonadaceae</taxon>
        <taxon>Aeromonas</taxon>
    </lineage>
</organism>
<accession>A0AAX1PPJ0</accession>
<dbReference type="GO" id="GO:0005829">
    <property type="term" value="C:cytosol"/>
    <property type="evidence" value="ECO:0007669"/>
    <property type="project" value="TreeGrafter"/>
</dbReference>
<gene>
    <name evidence="5" type="ORF">DEU50_101625</name>
</gene>
<dbReference type="PROSITE" id="PS01124">
    <property type="entry name" value="HTH_ARAC_FAMILY_2"/>
    <property type="match status" value="1"/>
</dbReference>
<dbReference type="InterPro" id="IPR018062">
    <property type="entry name" value="HTH_AraC-typ_CS"/>
</dbReference>
<sequence>MSQSVSNQVIRRMLAACQQQGGDTDAILMAAGLTPFDIHREHGRIQAHSHYRMLSLMQRHLNGFHEGILSYDIAELYQHYPALISLCLNQPSPRAAIEALLAYRTVIGNCDDFQVREGASHTQYEYINQGPAALGASQAIPNFVILYRILRVYVPNLTVSVGLIGTPLGSHRQLDHFFGTHCRWDQPGNTLTISNALLDSRADSYNGPLCRLQTSQLEHICLDIDERVPFANLVADMIRHNIRSGVMECDDNLLRDVCSAMNISRWTLNRKLQGEGSSFSAILKQVKMMEACRLLGDGDQPLQNISDLVGFSSQSAFNRFFKANTNMTPLAYRNTRQ</sequence>
<dbReference type="PANTHER" id="PTHR47894">
    <property type="entry name" value="HTH-TYPE TRANSCRIPTIONAL REGULATOR GADX"/>
    <property type="match status" value="1"/>
</dbReference>
<evidence type="ECO:0000256" key="3">
    <source>
        <dbReference type="ARBA" id="ARBA00023163"/>
    </source>
</evidence>
<evidence type="ECO:0000256" key="2">
    <source>
        <dbReference type="ARBA" id="ARBA00023125"/>
    </source>
</evidence>
<dbReference type="SMART" id="SM00342">
    <property type="entry name" value="HTH_ARAC"/>
    <property type="match status" value="1"/>
</dbReference>
<dbReference type="Pfam" id="PF12833">
    <property type="entry name" value="HTH_18"/>
    <property type="match status" value="1"/>
</dbReference>
<evidence type="ECO:0000256" key="1">
    <source>
        <dbReference type="ARBA" id="ARBA00023015"/>
    </source>
</evidence>
<proteinExistence type="predicted"/>
<evidence type="ECO:0000259" key="4">
    <source>
        <dbReference type="PROSITE" id="PS01124"/>
    </source>
</evidence>
<dbReference type="SUPFAM" id="SSF46689">
    <property type="entry name" value="Homeodomain-like"/>
    <property type="match status" value="1"/>
</dbReference>
<keyword evidence="3" id="KW-0804">Transcription</keyword>
<evidence type="ECO:0000313" key="5">
    <source>
        <dbReference type="EMBL" id="RAJ09881.1"/>
    </source>
</evidence>
<dbReference type="GO" id="GO:0000976">
    <property type="term" value="F:transcription cis-regulatory region binding"/>
    <property type="evidence" value="ECO:0007669"/>
    <property type="project" value="TreeGrafter"/>
</dbReference>
<reference evidence="5 6" key="1">
    <citation type="submission" date="2018-06" db="EMBL/GenBank/DDBJ databases">
        <title>Freshwater and sediment microbial communities from various areas in North America, analyzing microbe dynamics in response to fracking.</title>
        <authorList>
            <person name="Lamendella R."/>
        </authorList>
    </citation>
    <scope>NUCLEOTIDE SEQUENCE [LARGE SCALE GENOMIC DNA]</scope>
    <source>
        <strain evidence="5 6">17</strain>
    </source>
</reference>
<dbReference type="Pfam" id="PF12625">
    <property type="entry name" value="Arabinose_bd"/>
    <property type="match status" value="1"/>
</dbReference>